<proteinExistence type="predicted"/>
<reference evidence="2 3" key="1">
    <citation type="submission" date="2020-02" db="EMBL/GenBank/DDBJ databases">
        <title>Whole-genome analyses of novel actinobacteria.</title>
        <authorList>
            <person name="Sahin N."/>
        </authorList>
    </citation>
    <scope>NUCLEOTIDE SEQUENCE [LARGE SCALE GENOMIC DNA]</scope>
    <source>
        <strain evidence="2 3">A7024</strain>
    </source>
</reference>
<evidence type="ECO:0000313" key="2">
    <source>
        <dbReference type="EMBL" id="NGN68362.1"/>
    </source>
</evidence>
<dbReference type="Proteomes" id="UP000481583">
    <property type="component" value="Unassembled WGS sequence"/>
</dbReference>
<gene>
    <name evidence="2" type="ORF">G5C51_31245</name>
</gene>
<accession>A0A6G4U8N2</accession>
<dbReference type="RefSeq" id="WP_165242242.1">
    <property type="nucleotide sequence ID" value="NZ_JAAKZV010000199.1"/>
</dbReference>
<comment type="caution">
    <text evidence="2">The sequence shown here is derived from an EMBL/GenBank/DDBJ whole genome shotgun (WGS) entry which is preliminary data.</text>
</comment>
<dbReference type="EMBL" id="JAAKZV010000199">
    <property type="protein sequence ID" value="NGN68362.1"/>
    <property type="molecule type" value="Genomic_DNA"/>
</dbReference>
<dbReference type="AlphaFoldDB" id="A0A6G4U8N2"/>
<feature type="region of interest" description="Disordered" evidence="1">
    <location>
        <begin position="1"/>
        <end position="56"/>
    </location>
</feature>
<feature type="compositionally biased region" description="Basic and acidic residues" evidence="1">
    <location>
        <begin position="1"/>
        <end position="13"/>
    </location>
</feature>
<sequence>MSDKKKTTEEEAVVKPLGRHMPGPGENEEPVTEPEAPATDPAKTDDVVKPTGRHMP</sequence>
<organism evidence="2 3">
    <name type="scientific">Streptomyces coryli</name>
    <dbReference type="NCBI Taxonomy" id="1128680"/>
    <lineage>
        <taxon>Bacteria</taxon>
        <taxon>Bacillati</taxon>
        <taxon>Actinomycetota</taxon>
        <taxon>Actinomycetes</taxon>
        <taxon>Kitasatosporales</taxon>
        <taxon>Streptomycetaceae</taxon>
        <taxon>Streptomyces</taxon>
    </lineage>
</organism>
<keyword evidence="3" id="KW-1185">Reference proteome</keyword>
<evidence type="ECO:0000313" key="3">
    <source>
        <dbReference type="Proteomes" id="UP000481583"/>
    </source>
</evidence>
<evidence type="ECO:0000256" key="1">
    <source>
        <dbReference type="SAM" id="MobiDB-lite"/>
    </source>
</evidence>
<protein>
    <submittedName>
        <fullName evidence="2">Uncharacterized protein</fullName>
    </submittedName>
</protein>
<name>A0A6G4U8N2_9ACTN</name>